<evidence type="ECO:0000313" key="2">
    <source>
        <dbReference type="Proteomes" id="UP000198781"/>
    </source>
</evidence>
<accession>A0A1G7D616</accession>
<sequence length="423" mass="47698">MAIVRGGLSRVLMKYADLDLANIRLIGWGAGQAFRDYFPHTALPLEYTVCPRQENQGKTIHGIPVRPPEALLEEKHDEVLVVVFSAYAPEIMNAIRNTYGNYRTVRAVDFGDDAGLIEELQAFQSAVRGGMRLEKPHAVQPAELGLFVQGPITEFTLLALAYHRMRYPAAHLALVTWTTEDSALVDACRPWVDELAQIDPPPPNGYDTRNYITRSCKAGSQLMLKAGVRYVVRLRSDAVLVGSVYRTLDRLFGNGGKNVGKMGVLLQASWAYMPFHFSDKLMISRAEDMAQLWSMPEDPRGAESFPASLADPAFLDMPFLDFRHLSYESSLWMHYAQTLGYPADTLEDAYRFARDRLVEIDSDTRMFSIKHVPLFNLKLRPMLEPSLGWWQEMQGDFEGTLEQLRSVSSSGMTMADFFARRIG</sequence>
<proteinExistence type="predicted"/>
<dbReference type="STRING" id="187868.SAMN05192589_11837"/>
<name>A0A1G7D616_9BURK</name>
<reference evidence="1 2" key="1">
    <citation type="submission" date="2016-10" db="EMBL/GenBank/DDBJ databases">
        <authorList>
            <person name="de Groot N.N."/>
        </authorList>
    </citation>
    <scope>NUCLEOTIDE SEQUENCE [LARGE SCALE GENOMIC DNA]</scope>
    <source>
        <strain evidence="1 2">DSM 16619</strain>
    </source>
</reference>
<keyword evidence="2" id="KW-1185">Reference proteome</keyword>
<evidence type="ECO:0000313" key="1">
    <source>
        <dbReference type="EMBL" id="SDE46959.1"/>
    </source>
</evidence>
<dbReference type="EMBL" id="FMZC01000018">
    <property type="protein sequence ID" value="SDE46959.1"/>
    <property type="molecule type" value="Genomic_DNA"/>
</dbReference>
<protein>
    <submittedName>
        <fullName evidence="1">WavE lipopolysaccharide synthesis</fullName>
    </submittedName>
</protein>
<dbReference type="AlphaFoldDB" id="A0A1G7D616"/>
<dbReference type="OrthoDB" id="8802008at2"/>
<gene>
    <name evidence="1" type="ORF">SAMN05192589_11837</name>
</gene>
<dbReference type="RefSeq" id="WP_139160469.1">
    <property type="nucleotide sequence ID" value="NZ_FMZC01000018.1"/>
</dbReference>
<dbReference type="Proteomes" id="UP000198781">
    <property type="component" value="Unassembled WGS sequence"/>
</dbReference>
<organism evidence="1 2">
    <name type="scientific">Paracidovorax valerianellae</name>
    <dbReference type="NCBI Taxonomy" id="187868"/>
    <lineage>
        <taxon>Bacteria</taxon>
        <taxon>Pseudomonadati</taxon>
        <taxon>Pseudomonadota</taxon>
        <taxon>Betaproteobacteria</taxon>
        <taxon>Burkholderiales</taxon>
        <taxon>Comamonadaceae</taxon>
        <taxon>Paracidovorax</taxon>
    </lineage>
</organism>